<dbReference type="Proteomes" id="UP000245535">
    <property type="component" value="Unassembled WGS sequence"/>
</dbReference>
<name>A0A315Z6I4_SEDFL</name>
<accession>A0A315Z6I4</accession>
<evidence type="ECO:0000313" key="1">
    <source>
        <dbReference type="EMBL" id="PWJ40028.1"/>
    </source>
</evidence>
<dbReference type="OrthoDB" id="893883at2"/>
<dbReference type="RefSeq" id="WP_109620387.1">
    <property type="nucleotide sequence ID" value="NZ_QGDO01000005.1"/>
</dbReference>
<organism evidence="1 2">
    <name type="scientific">Sediminitomix flava</name>
    <dbReference type="NCBI Taxonomy" id="379075"/>
    <lineage>
        <taxon>Bacteria</taxon>
        <taxon>Pseudomonadati</taxon>
        <taxon>Bacteroidota</taxon>
        <taxon>Cytophagia</taxon>
        <taxon>Cytophagales</taxon>
        <taxon>Flammeovirgaceae</taxon>
        <taxon>Sediminitomix</taxon>
    </lineage>
</organism>
<proteinExistence type="predicted"/>
<keyword evidence="2" id="KW-1185">Reference proteome</keyword>
<dbReference type="EMBL" id="QGDO01000005">
    <property type="protein sequence ID" value="PWJ40028.1"/>
    <property type="molecule type" value="Genomic_DNA"/>
</dbReference>
<protein>
    <submittedName>
        <fullName evidence="1">Uncharacterized protein</fullName>
    </submittedName>
</protein>
<comment type="caution">
    <text evidence="1">The sequence shown here is derived from an EMBL/GenBank/DDBJ whole genome shotgun (WGS) entry which is preliminary data.</text>
</comment>
<evidence type="ECO:0000313" key="2">
    <source>
        <dbReference type="Proteomes" id="UP000245535"/>
    </source>
</evidence>
<sequence length="118" mass="13114">MKNPLSQLKNNLASAYTTHKNNVKASLKRMKAKFSPAYEVEFTLYIVIPGQSLKTDVKTYSFDKGDLQGAKEFFEKVVSSTAEIKLAPSEVTLKTKKGKLLDRKTFGPVDEVLKTIAA</sequence>
<gene>
    <name evidence="1" type="ORF">BC781_10591</name>
</gene>
<dbReference type="AlphaFoldDB" id="A0A315Z6I4"/>
<reference evidence="1 2" key="1">
    <citation type="submission" date="2018-03" db="EMBL/GenBank/DDBJ databases">
        <title>Genomic Encyclopedia of Archaeal and Bacterial Type Strains, Phase II (KMG-II): from individual species to whole genera.</title>
        <authorList>
            <person name="Goeker M."/>
        </authorList>
    </citation>
    <scope>NUCLEOTIDE SEQUENCE [LARGE SCALE GENOMIC DNA]</scope>
    <source>
        <strain evidence="1 2">DSM 28229</strain>
    </source>
</reference>